<dbReference type="EMBL" id="CM037619">
    <property type="protein sequence ID" value="KAH8008571.1"/>
    <property type="molecule type" value="Genomic_DNA"/>
</dbReference>
<gene>
    <name evidence="1" type="ORF">K3G42_030018</name>
</gene>
<name>A0ACB8FTT0_9SAUR</name>
<organism evidence="1 2">
    <name type="scientific">Sphaerodactylus townsendi</name>
    <dbReference type="NCBI Taxonomy" id="933632"/>
    <lineage>
        <taxon>Eukaryota</taxon>
        <taxon>Metazoa</taxon>
        <taxon>Chordata</taxon>
        <taxon>Craniata</taxon>
        <taxon>Vertebrata</taxon>
        <taxon>Euteleostomi</taxon>
        <taxon>Lepidosauria</taxon>
        <taxon>Squamata</taxon>
        <taxon>Bifurcata</taxon>
        <taxon>Gekkota</taxon>
        <taxon>Sphaerodactylidae</taxon>
        <taxon>Sphaerodactylus</taxon>
    </lineage>
</organism>
<sequence length="176" mass="19063">MDPAGTADEVFTEFHSIARIPFATAGTQRGREWSGQALPTLGIQAGETQELAASHWPRSSPATSTFACPSLCLQWPSAREMPSHISKEKWLWDGASFKTVHVPQKSLGWGEAARPGLKGALRPSGPPALSPRARGKVVIPIKILNFSTCFKKMVNCLCGLFYIHPQNIITLGLGLN</sequence>
<comment type="caution">
    <text evidence="1">The sequence shown here is derived from an EMBL/GenBank/DDBJ whole genome shotgun (WGS) entry which is preliminary data.</text>
</comment>
<protein>
    <submittedName>
        <fullName evidence="1">Uncharacterized protein</fullName>
    </submittedName>
</protein>
<accession>A0ACB8FTT0</accession>
<evidence type="ECO:0000313" key="2">
    <source>
        <dbReference type="Proteomes" id="UP000827872"/>
    </source>
</evidence>
<dbReference type="Proteomes" id="UP000827872">
    <property type="component" value="Linkage Group LG06"/>
</dbReference>
<evidence type="ECO:0000313" key="1">
    <source>
        <dbReference type="EMBL" id="KAH8008571.1"/>
    </source>
</evidence>
<proteinExistence type="predicted"/>
<keyword evidence="2" id="KW-1185">Reference proteome</keyword>
<reference evidence="1" key="1">
    <citation type="submission" date="2021-08" db="EMBL/GenBank/DDBJ databases">
        <title>The first chromosome-level gecko genome reveals the dynamic sex chromosomes of Neotropical dwarf geckos (Sphaerodactylidae: Sphaerodactylus).</title>
        <authorList>
            <person name="Pinto B.J."/>
            <person name="Keating S.E."/>
            <person name="Gamble T."/>
        </authorList>
    </citation>
    <scope>NUCLEOTIDE SEQUENCE</scope>
    <source>
        <strain evidence="1">TG3544</strain>
    </source>
</reference>